<evidence type="ECO:0000256" key="1">
    <source>
        <dbReference type="ARBA" id="ARBA00022729"/>
    </source>
</evidence>
<keyword evidence="5" id="KW-1185">Reference proteome</keyword>
<evidence type="ECO:0000259" key="3">
    <source>
        <dbReference type="Pfam" id="PF18962"/>
    </source>
</evidence>
<evidence type="ECO:0000313" key="4">
    <source>
        <dbReference type="EMBL" id="PQJ77128.1"/>
    </source>
</evidence>
<protein>
    <recommendedName>
        <fullName evidence="3">Secretion system C-terminal sorting domain-containing protein</fullName>
    </recommendedName>
</protein>
<dbReference type="Pfam" id="PF18962">
    <property type="entry name" value="Por_Secre_tail"/>
    <property type="match status" value="1"/>
</dbReference>
<dbReference type="Proteomes" id="UP000239068">
    <property type="component" value="Unassembled WGS sequence"/>
</dbReference>
<comment type="caution">
    <text evidence="4">The sequence shown here is derived from an EMBL/GenBank/DDBJ whole genome shotgun (WGS) entry which is preliminary data.</text>
</comment>
<sequence>MKKSLHVFLLFFSIMAFSQATLPAYEGFDYTTPGKLFTINANQGQGNWTISDVTFAPNVDIIASPTWNVGGEATTGNAMAYSGPGESPIYSYTPEEGQTTVYVSFLLRVTALADTNLSTFLTTLKSPFENRFNAIVWYKKNPAEGATGYVLGINLGRGSGDVFYDTKDFQVGSDVLVVIKKVEGGAVSLFLNPDLGTEPSAPTVEDPTVRDYAFGQIFFRRDANDRTPSMIIDELRVGKEWADVVKSEVLSASTEAVVEIGIYPNPVSNGTLFINSKTNTSLEIYSVLGKKVLEKSSVSKSVDVSHLAKGCYILKIKNENNAVQTKKLMIQ</sequence>
<evidence type="ECO:0000313" key="5">
    <source>
        <dbReference type="Proteomes" id="UP000239068"/>
    </source>
</evidence>
<gene>
    <name evidence="4" type="ORF">BTO16_14885</name>
</gene>
<feature type="domain" description="Secretion system C-terminal sorting" evidence="3">
    <location>
        <begin position="262"/>
        <end position="330"/>
    </location>
</feature>
<proteinExistence type="predicted"/>
<dbReference type="RefSeq" id="WP_105022445.1">
    <property type="nucleotide sequence ID" value="NZ_MSCM01000002.1"/>
</dbReference>
<feature type="signal peptide" evidence="2">
    <location>
        <begin position="1"/>
        <end position="20"/>
    </location>
</feature>
<feature type="chain" id="PRO_5015642567" description="Secretion system C-terminal sorting domain-containing protein" evidence="2">
    <location>
        <begin position="21"/>
        <end position="331"/>
    </location>
</feature>
<dbReference type="InterPro" id="IPR026444">
    <property type="entry name" value="Secre_tail"/>
</dbReference>
<organism evidence="4 5">
    <name type="scientific">Polaribacter glomeratus</name>
    <dbReference type="NCBI Taxonomy" id="102"/>
    <lineage>
        <taxon>Bacteria</taxon>
        <taxon>Pseudomonadati</taxon>
        <taxon>Bacteroidota</taxon>
        <taxon>Flavobacteriia</taxon>
        <taxon>Flavobacteriales</taxon>
        <taxon>Flavobacteriaceae</taxon>
    </lineage>
</organism>
<keyword evidence="1 2" id="KW-0732">Signal</keyword>
<dbReference type="EMBL" id="MSCM01000002">
    <property type="protein sequence ID" value="PQJ77128.1"/>
    <property type="molecule type" value="Genomic_DNA"/>
</dbReference>
<dbReference type="AlphaFoldDB" id="A0A2S7WHQ3"/>
<accession>A0A2S7WHQ3</accession>
<dbReference type="OrthoDB" id="1377350at2"/>
<name>A0A2S7WHQ3_9FLAO</name>
<dbReference type="NCBIfam" id="TIGR04183">
    <property type="entry name" value="Por_Secre_tail"/>
    <property type="match status" value="1"/>
</dbReference>
<evidence type="ECO:0000256" key="2">
    <source>
        <dbReference type="SAM" id="SignalP"/>
    </source>
</evidence>
<reference evidence="4 5" key="1">
    <citation type="submission" date="2016-12" db="EMBL/GenBank/DDBJ databases">
        <title>Trade-off between light-utilization and light-protection in marine flavobacteria.</title>
        <authorList>
            <person name="Kumagai Y."/>
            <person name="Yoshizawa S."/>
            <person name="Kogure K."/>
            <person name="Iwasaki W."/>
        </authorList>
    </citation>
    <scope>NUCLEOTIDE SEQUENCE [LARGE SCALE GENOMIC DNA]</scope>
    <source>
        <strain evidence="4 5">ATCC 43844</strain>
    </source>
</reference>